<keyword evidence="4" id="KW-1185">Reference proteome</keyword>
<proteinExistence type="predicted"/>
<dbReference type="Proteomes" id="UP000821866">
    <property type="component" value="Chromosome 3"/>
</dbReference>
<comment type="caution">
    <text evidence="3">The sequence shown here is derived from an EMBL/GenBank/DDBJ whole genome shotgun (WGS) entry which is preliminary data.</text>
</comment>
<evidence type="ECO:0000313" key="4">
    <source>
        <dbReference type="Proteomes" id="UP000821866"/>
    </source>
</evidence>
<feature type="region of interest" description="Disordered" evidence="2">
    <location>
        <begin position="72"/>
        <end position="304"/>
    </location>
</feature>
<dbReference type="InterPro" id="IPR032675">
    <property type="entry name" value="LRR_dom_sf"/>
</dbReference>
<feature type="compositionally biased region" description="Polar residues" evidence="2">
    <location>
        <begin position="138"/>
        <end position="150"/>
    </location>
</feature>
<evidence type="ECO:0000256" key="2">
    <source>
        <dbReference type="SAM" id="MobiDB-lite"/>
    </source>
</evidence>
<dbReference type="EMBL" id="JABSTU010000005">
    <property type="protein sequence ID" value="KAH8029471.1"/>
    <property type="molecule type" value="Genomic_DNA"/>
</dbReference>
<organism evidence="3 4">
    <name type="scientific">Rhipicephalus microplus</name>
    <name type="common">Cattle tick</name>
    <name type="synonym">Boophilus microplus</name>
    <dbReference type="NCBI Taxonomy" id="6941"/>
    <lineage>
        <taxon>Eukaryota</taxon>
        <taxon>Metazoa</taxon>
        <taxon>Ecdysozoa</taxon>
        <taxon>Arthropoda</taxon>
        <taxon>Chelicerata</taxon>
        <taxon>Arachnida</taxon>
        <taxon>Acari</taxon>
        <taxon>Parasitiformes</taxon>
        <taxon>Ixodida</taxon>
        <taxon>Ixodoidea</taxon>
        <taxon>Ixodidae</taxon>
        <taxon>Rhipicephalinae</taxon>
        <taxon>Rhipicephalus</taxon>
        <taxon>Boophilus</taxon>
    </lineage>
</organism>
<feature type="compositionally biased region" description="Basic and acidic residues" evidence="2">
    <location>
        <begin position="108"/>
        <end position="125"/>
    </location>
</feature>
<evidence type="ECO:0000313" key="3">
    <source>
        <dbReference type="EMBL" id="KAH8029471.1"/>
    </source>
</evidence>
<gene>
    <name evidence="3" type="ORF">HPB51_000629</name>
</gene>
<sequence>MDKAENLWRLKRTRQRYESISESPPKNPKRGSDGRVLFTGGGIQEMMQATLSEITNTVATVKEQLPREYAHQPLEWLTTESQSESREVRPHSSRSTRRNPNPSTVSKSPDKDDNNANTRAVREESTVASGSELKPVVVSQSRLATENGNDGSEEHFPRKNGANALGTRSHKTSANGQMTMQEDCTRPHSDEQVAPSRKREQRWGDAQHKKRALSESAPSVPARTRGPPRSRSKPDSPVEENPGTPTLFDGMFKRPQPVSRRPRGAQSQRHDTRTKPRSSVVATSTADTLERISRAGKQSPPAPVTSVSHYLTGFSEFLHEKAPSVFPHWRSFERLVLDVRRAIHEKPAAELDSWCSHSERQPCWLLSFEDTLARFVLLYDIEMAVIHPGSFSMHHVDRDFLKRANAEAIRDRAREMGIEPEQFLYERECLITWLLRAHRCILRVRLDLTEVAQSPGEFCRGYRLHKDYKILELGVSGKTLLRGRHLFLFLGHVTQLTELSLFGLYLTHPDDDCRLAALVASNVFLRKLTLKMCHIADRNLEGLIDAVKGLPLLECVSISVLDPESCFERSQQLSQLLVGPGCRSLQQAHFDVPCDLGPILERLGENEQVVEVYINQQLTTPSELMKLCDLVNANTHLKHLSLPINMDSTLPRRYYKFVLSKFVEKARMEVLNLQNSFITTRGIKAIAEGLKRNGAKEASEPTSAIQTTESDVGRQRYLKALYIRGDLTCEHLGILVDALDANRTLEVLDVGRVLPSPSMSHADVTRKIVDQAFRQGQCSTRSQRSPVATVRVNKVYFGEDLHLLIIAVRNDVTFHKLNLLFGDSPTEMLKSHSFDFSQLLALLPFFAVAETLETLEIQVSVPGTYDVAFMGVSLLAATSNSLTELNVTLADSCCEFVSILLLHGLASSISIRSLTMSGWSLKRPVPFWFFRFCRMNESLRKLHIHITNLEADDNTTFYEDLPDALAKCRWLVDFRLTCGKLREPIFIPEVLSIIRRNKRVQKWPVKLVATAEGDPQKVVKHFDKNLTLDKSVRLRRSMDVPDFKQHVFERFMYSTDVIDRAIETIKNLVSSTLGHRAKVHRRATTPGPGSNVRDEARTGLMDEATQERLFRNLHVRDLRGVNFDLNVDHYMMRISMVSHMMRTVYNEQQKRYEDTLGKLHQ</sequence>
<feature type="compositionally biased region" description="Polar residues" evidence="2">
    <location>
        <begin position="172"/>
        <end position="182"/>
    </location>
</feature>
<dbReference type="PANTHER" id="PTHR24111:SF0">
    <property type="entry name" value="LEUCINE-RICH REPEAT-CONTAINING PROTEIN"/>
    <property type="match status" value="1"/>
</dbReference>
<dbReference type="InterPro" id="IPR052201">
    <property type="entry name" value="LRR-containing_regulator"/>
</dbReference>
<feature type="compositionally biased region" description="Basic and acidic residues" evidence="2">
    <location>
        <begin position="183"/>
        <end position="207"/>
    </location>
</feature>
<reference evidence="3" key="2">
    <citation type="submission" date="2021-09" db="EMBL/GenBank/DDBJ databases">
        <authorList>
            <person name="Jia N."/>
            <person name="Wang J."/>
            <person name="Shi W."/>
            <person name="Du L."/>
            <person name="Sun Y."/>
            <person name="Zhan W."/>
            <person name="Jiang J."/>
            <person name="Wang Q."/>
            <person name="Zhang B."/>
            <person name="Ji P."/>
            <person name="Sakyi L.B."/>
            <person name="Cui X."/>
            <person name="Yuan T."/>
            <person name="Jiang B."/>
            <person name="Yang W."/>
            <person name="Lam T.T.-Y."/>
            <person name="Chang Q."/>
            <person name="Ding S."/>
            <person name="Wang X."/>
            <person name="Zhu J."/>
            <person name="Ruan X."/>
            <person name="Zhao L."/>
            <person name="Wei J."/>
            <person name="Que T."/>
            <person name="Du C."/>
            <person name="Cheng J."/>
            <person name="Dai P."/>
            <person name="Han X."/>
            <person name="Huang E."/>
            <person name="Gao Y."/>
            <person name="Liu J."/>
            <person name="Shao H."/>
            <person name="Ye R."/>
            <person name="Li L."/>
            <person name="Wei W."/>
            <person name="Wang X."/>
            <person name="Wang C."/>
            <person name="Huo Q."/>
            <person name="Li W."/>
            <person name="Guo W."/>
            <person name="Chen H."/>
            <person name="Chen S."/>
            <person name="Zhou L."/>
            <person name="Zhou L."/>
            <person name="Ni X."/>
            <person name="Tian J."/>
            <person name="Zhou Y."/>
            <person name="Sheng Y."/>
            <person name="Liu T."/>
            <person name="Pan Y."/>
            <person name="Xia L."/>
            <person name="Li J."/>
            <person name="Zhao F."/>
            <person name="Cao W."/>
        </authorList>
    </citation>
    <scope>NUCLEOTIDE SEQUENCE</scope>
    <source>
        <strain evidence="3">Rmic-2018</strain>
        <tissue evidence="3">Larvae</tissue>
    </source>
</reference>
<evidence type="ECO:0000256" key="1">
    <source>
        <dbReference type="ARBA" id="ARBA00022737"/>
    </source>
</evidence>
<dbReference type="VEuPathDB" id="VectorBase:LOC119165336"/>
<reference evidence="3" key="1">
    <citation type="journal article" date="2020" name="Cell">
        <title>Large-Scale Comparative Analyses of Tick Genomes Elucidate Their Genetic Diversity and Vector Capacities.</title>
        <authorList>
            <consortium name="Tick Genome and Microbiome Consortium (TIGMIC)"/>
            <person name="Jia N."/>
            <person name="Wang J."/>
            <person name="Shi W."/>
            <person name="Du L."/>
            <person name="Sun Y."/>
            <person name="Zhan W."/>
            <person name="Jiang J.F."/>
            <person name="Wang Q."/>
            <person name="Zhang B."/>
            <person name="Ji P."/>
            <person name="Bell-Sakyi L."/>
            <person name="Cui X.M."/>
            <person name="Yuan T.T."/>
            <person name="Jiang B.G."/>
            <person name="Yang W.F."/>
            <person name="Lam T.T."/>
            <person name="Chang Q.C."/>
            <person name="Ding S.J."/>
            <person name="Wang X.J."/>
            <person name="Zhu J.G."/>
            <person name="Ruan X.D."/>
            <person name="Zhao L."/>
            <person name="Wei J.T."/>
            <person name="Ye R.Z."/>
            <person name="Que T.C."/>
            <person name="Du C.H."/>
            <person name="Zhou Y.H."/>
            <person name="Cheng J.X."/>
            <person name="Dai P.F."/>
            <person name="Guo W.B."/>
            <person name="Han X.H."/>
            <person name="Huang E.J."/>
            <person name="Li L.F."/>
            <person name="Wei W."/>
            <person name="Gao Y.C."/>
            <person name="Liu J.Z."/>
            <person name="Shao H.Z."/>
            <person name="Wang X."/>
            <person name="Wang C.C."/>
            <person name="Yang T.C."/>
            <person name="Huo Q.B."/>
            <person name="Li W."/>
            <person name="Chen H.Y."/>
            <person name="Chen S.E."/>
            <person name="Zhou L.G."/>
            <person name="Ni X.B."/>
            <person name="Tian J.H."/>
            <person name="Sheng Y."/>
            <person name="Liu T."/>
            <person name="Pan Y.S."/>
            <person name="Xia L.Y."/>
            <person name="Li J."/>
            <person name="Zhao F."/>
            <person name="Cao W.C."/>
        </authorList>
    </citation>
    <scope>NUCLEOTIDE SEQUENCE</scope>
    <source>
        <strain evidence="3">Rmic-2018</strain>
    </source>
</reference>
<name>A0A9J6E4P6_RHIMP</name>
<accession>A0A9J6E4P6</accession>
<keyword evidence="1" id="KW-0677">Repeat</keyword>
<dbReference type="PANTHER" id="PTHR24111">
    <property type="entry name" value="LEUCINE-RICH REPEAT-CONTAINING PROTEIN 34"/>
    <property type="match status" value="1"/>
</dbReference>
<dbReference type="Gene3D" id="3.80.10.10">
    <property type="entry name" value="Ribonuclease Inhibitor"/>
    <property type="match status" value="2"/>
</dbReference>
<dbReference type="SUPFAM" id="SSF52047">
    <property type="entry name" value="RNI-like"/>
    <property type="match status" value="1"/>
</dbReference>
<dbReference type="AlphaFoldDB" id="A0A9J6E4P6"/>
<protein>
    <submittedName>
        <fullName evidence="3">Uncharacterized protein</fullName>
    </submittedName>
</protein>
<feature type="region of interest" description="Disordered" evidence="2">
    <location>
        <begin position="1"/>
        <end position="41"/>
    </location>
</feature>